<evidence type="ECO:0000256" key="3">
    <source>
        <dbReference type="ARBA" id="ARBA00023125"/>
    </source>
</evidence>
<organism evidence="6">
    <name type="scientific">marine sediment metagenome</name>
    <dbReference type="NCBI Taxonomy" id="412755"/>
    <lineage>
        <taxon>unclassified sequences</taxon>
        <taxon>metagenomes</taxon>
        <taxon>ecological metagenomes</taxon>
    </lineage>
</organism>
<keyword evidence="3" id="KW-0238">DNA-binding</keyword>
<dbReference type="PRINTS" id="PR00039">
    <property type="entry name" value="HTHLYSR"/>
</dbReference>
<protein>
    <recommendedName>
        <fullName evidence="5">HTH lysR-type domain-containing protein</fullName>
    </recommendedName>
</protein>
<dbReference type="FunFam" id="1.10.10.10:FF:000001">
    <property type="entry name" value="LysR family transcriptional regulator"/>
    <property type="match status" value="1"/>
</dbReference>
<dbReference type="Gene3D" id="3.40.190.290">
    <property type="match status" value="1"/>
</dbReference>
<keyword evidence="2" id="KW-0805">Transcription regulation</keyword>
<dbReference type="PANTHER" id="PTHR30126:SF64">
    <property type="entry name" value="HTH-TYPE TRANSCRIPTIONAL REGULATOR CITR"/>
    <property type="match status" value="1"/>
</dbReference>
<dbReference type="GO" id="GO:0003700">
    <property type="term" value="F:DNA-binding transcription factor activity"/>
    <property type="evidence" value="ECO:0007669"/>
    <property type="project" value="InterPro"/>
</dbReference>
<comment type="caution">
    <text evidence="6">The sequence shown here is derived from an EMBL/GenBank/DDBJ whole genome shotgun (WGS) entry which is preliminary data.</text>
</comment>
<dbReference type="AlphaFoldDB" id="X1AKT6"/>
<evidence type="ECO:0000256" key="4">
    <source>
        <dbReference type="ARBA" id="ARBA00023163"/>
    </source>
</evidence>
<proteinExistence type="inferred from homology"/>
<dbReference type="InterPro" id="IPR036388">
    <property type="entry name" value="WH-like_DNA-bd_sf"/>
</dbReference>
<dbReference type="InterPro" id="IPR000847">
    <property type="entry name" value="LysR_HTH_N"/>
</dbReference>
<name>X1AKT6_9ZZZZ</name>
<dbReference type="PROSITE" id="PS50931">
    <property type="entry name" value="HTH_LYSR"/>
    <property type="match status" value="1"/>
</dbReference>
<evidence type="ECO:0000256" key="2">
    <source>
        <dbReference type="ARBA" id="ARBA00023015"/>
    </source>
</evidence>
<reference evidence="6" key="1">
    <citation type="journal article" date="2014" name="Front. Microbiol.">
        <title>High frequency of phylogenetically diverse reductive dehalogenase-homologous genes in deep subseafloor sedimentary metagenomes.</title>
        <authorList>
            <person name="Kawai M."/>
            <person name="Futagami T."/>
            <person name="Toyoda A."/>
            <person name="Takaki Y."/>
            <person name="Nishi S."/>
            <person name="Hori S."/>
            <person name="Arai W."/>
            <person name="Tsubouchi T."/>
            <person name="Morono Y."/>
            <person name="Uchiyama I."/>
            <person name="Ito T."/>
            <person name="Fujiyama A."/>
            <person name="Inagaki F."/>
            <person name="Takami H."/>
        </authorList>
    </citation>
    <scope>NUCLEOTIDE SEQUENCE</scope>
    <source>
        <strain evidence="6">Expedition CK06-06</strain>
    </source>
</reference>
<dbReference type="PANTHER" id="PTHR30126">
    <property type="entry name" value="HTH-TYPE TRANSCRIPTIONAL REGULATOR"/>
    <property type="match status" value="1"/>
</dbReference>
<dbReference type="GO" id="GO:0000976">
    <property type="term" value="F:transcription cis-regulatory region binding"/>
    <property type="evidence" value="ECO:0007669"/>
    <property type="project" value="TreeGrafter"/>
</dbReference>
<dbReference type="Gene3D" id="1.10.10.10">
    <property type="entry name" value="Winged helix-like DNA-binding domain superfamily/Winged helix DNA-binding domain"/>
    <property type="match status" value="1"/>
</dbReference>
<dbReference type="SUPFAM" id="SSF46785">
    <property type="entry name" value="Winged helix' DNA-binding domain"/>
    <property type="match status" value="1"/>
</dbReference>
<dbReference type="EMBL" id="BART01012614">
    <property type="protein sequence ID" value="GAG83185.1"/>
    <property type="molecule type" value="Genomic_DNA"/>
</dbReference>
<accession>X1AKT6</accession>
<dbReference type="Pfam" id="PF00126">
    <property type="entry name" value="HTH_1"/>
    <property type="match status" value="1"/>
</dbReference>
<dbReference type="InterPro" id="IPR036390">
    <property type="entry name" value="WH_DNA-bd_sf"/>
</dbReference>
<comment type="similarity">
    <text evidence="1">Belongs to the LysR transcriptional regulatory family.</text>
</comment>
<evidence type="ECO:0000259" key="5">
    <source>
        <dbReference type="PROSITE" id="PS50931"/>
    </source>
</evidence>
<evidence type="ECO:0000256" key="1">
    <source>
        <dbReference type="ARBA" id="ARBA00009437"/>
    </source>
</evidence>
<evidence type="ECO:0000313" key="6">
    <source>
        <dbReference type="EMBL" id="GAG83185.1"/>
    </source>
</evidence>
<gene>
    <name evidence="6" type="ORF">S01H4_26232</name>
</gene>
<sequence>MSLRIDFLRHFILLAEEKSFSNVADKISITQSALSQQIEHLEDYFKCNLIDRSTRTFKLTKQGEILLKYSKDIVSLFDKSQKEIFNLSKELVGTISISASTIPGNHILPKFIADFKNKYANVTINIWIKNSKQSLIDLKN</sequence>
<keyword evidence="4" id="KW-0804">Transcription</keyword>
<feature type="non-terminal residue" evidence="6">
    <location>
        <position position="140"/>
    </location>
</feature>
<feature type="domain" description="HTH lysR-type" evidence="5">
    <location>
        <begin position="1"/>
        <end position="60"/>
    </location>
</feature>